<dbReference type="EMBL" id="CP070499">
    <property type="protein sequence ID" value="QSB14133.1"/>
    <property type="molecule type" value="Genomic_DNA"/>
</dbReference>
<feature type="compositionally biased region" description="Acidic residues" evidence="1">
    <location>
        <begin position="51"/>
        <end position="74"/>
    </location>
</feature>
<feature type="transmembrane region" description="Helical" evidence="2">
    <location>
        <begin position="97"/>
        <end position="121"/>
    </location>
</feature>
<dbReference type="Proteomes" id="UP000662857">
    <property type="component" value="Chromosome"/>
</dbReference>
<feature type="compositionally biased region" description="Pro residues" evidence="1">
    <location>
        <begin position="27"/>
        <end position="39"/>
    </location>
</feature>
<name>A0A895YFE5_9ACTN</name>
<evidence type="ECO:0000313" key="4">
    <source>
        <dbReference type="Proteomes" id="UP000662857"/>
    </source>
</evidence>
<reference evidence="3" key="1">
    <citation type="submission" date="2021-02" db="EMBL/GenBank/DDBJ databases">
        <title>Natrosporangium hydrolyticum gen. nov., sp. nov, a haloalkaliphilic actinobacterium from a soda solonchak soil.</title>
        <authorList>
            <person name="Sorokin D.Y."/>
            <person name="Khijniak T.V."/>
            <person name="Zakharycheva A.P."/>
            <person name="Boueva O.V."/>
            <person name="Ariskina E.V."/>
            <person name="Hahnke R.L."/>
            <person name="Bunk B."/>
            <person name="Sproer C."/>
            <person name="Schumann P."/>
            <person name="Evtushenko L.I."/>
            <person name="Kublanov I.V."/>
        </authorList>
    </citation>
    <scope>NUCLEOTIDE SEQUENCE</scope>
    <source>
        <strain evidence="3">DSM 106523</strain>
    </source>
</reference>
<keyword evidence="4" id="KW-1185">Reference proteome</keyword>
<dbReference type="AlphaFoldDB" id="A0A895YFE5"/>
<feature type="compositionally biased region" description="Low complexity" evidence="1">
    <location>
        <begin position="40"/>
        <end position="50"/>
    </location>
</feature>
<keyword evidence="2" id="KW-1133">Transmembrane helix</keyword>
<dbReference type="KEGG" id="nhy:JQS43_21800"/>
<organism evidence="3 4">
    <name type="scientific">Natronosporangium hydrolyticum</name>
    <dbReference type="NCBI Taxonomy" id="2811111"/>
    <lineage>
        <taxon>Bacteria</taxon>
        <taxon>Bacillati</taxon>
        <taxon>Actinomycetota</taxon>
        <taxon>Actinomycetes</taxon>
        <taxon>Micromonosporales</taxon>
        <taxon>Micromonosporaceae</taxon>
        <taxon>Natronosporangium</taxon>
    </lineage>
</organism>
<feature type="compositionally biased region" description="Acidic residues" evidence="1">
    <location>
        <begin position="16"/>
        <end position="26"/>
    </location>
</feature>
<evidence type="ECO:0000256" key="1">
    <source>
        <dbReference type="SAM" id="MobiDB-lite"/>
    </source>
</evidence>
<feature type="region of interest" description="Disordered" evidence="1">
    <location>
        <begin position="1"/>
        <end position="89"/>
    </location>
</feature>
<accession>A0A895YFE5</accession>
<dbReference type="RefSeq" id="WP_239676250.1">
    <property type="nucleotide sequence ID" value="NZ_CP070499.1"/>
</dbReference>
<sequence length="219" mass="22348">MSQPTDPPPPTSPEPTPDEPTPDDPQPEGPPPDAAPPEALPADTPPAVEEAPPEPDSAEPDSAEPDSAEPDSAEPDAGHADPEPAESPVRRGVRLTALIAGSAVIGALVVAAAGFAALQFFSEETPVVGDCLTEAATADDMSVVDCEGGDAYWSVVGADGTWQYGEFEAAQAGEVCAEHPTTQQALWITSERTVGAESEGEVVCLEPVAGTPDDAQDSD</sequence>
<keyword evidence="2" id="KW-0812">Transmembrane</keyword>
<keyword evidence="2" id="KW-0472">Membrane</keyword>
<gene>
    <name evidence="3" type="ORF">JQS43_21800</name>
</gene>
<feature type="compositionally biased region" description="Pro residues" evidence="1">
    <location>
        <begin position="1"/>
        <end position="15"/>
    </location>
</feature>
<evidence type="ECO:0000313" key="3">
    <source>
        <dbReference type="EMBL" id="QSB14133.1"/>
    </source>
</evidence>
<proteinExistence type="predicted"/>
<evidence type="ECO:0000256" key="2">
    <source>
        <dbReference type="SAM" id="Phobius"/>
    </source>
</evidence>
<protein>
    <submittedName>
        <fullName evidence="3">Uncharacterized protein</fullName>
    </submittedName>
</protein>